<dbReference type="EMBL" id="CP022115">
    <property type="protein sequence ID" value="ASJ25888.1"/>
    <property type="molecule type" value="Genomic_DNA"/>
</dbReference>
<feature type="domain" description="DUF3592" evidence="2">
    <location>
        <begin position="36"/>
        <end position="125"/>
    </location>
</feature>
<dbReference type="InterPro" id="IPR021994">
    <property type="entry name" value="DUF3592"/>
</dbReference>
<dbReference type="Pfam" id="PF12158">
    <property type="entry name" value="DUF3592"/>
    <property type="match status" value="1"/>
</dbReference>
<proteinExistence type="predicted"/>
<dbReference type="AlphaFoldDB" id="A0A248LMC5"/>
<protein>
    <submittedName>
        <fullName evidence="3">DUF3592 domain containing protein</fullName>
    </submittedName>
</protein>
<organism evidence="3 4">
    <name type="scientific">Laribacter hongkongensis</name>
    <dbReference type="NCBI Taxonomy" id="168471"/>
    <lineage>
        <taxon>Bacteria</taxon>
        <taxon>Pseudomonadati</taxon>
        <taxon>Pseudomonadota</taxon>
        <taxon>Betaproteobacteria</taxon>
        <taxon>Neisseriales</taxon>
        <taxon>Aquaspirillaceae</taxon>
        <taxon>Laribacter</taxon>
    </lineage>
</organism>
<evidence type="ECO:0000259" key="2">
    <source>
        <dbReference type="Pfam" id="PF12158"/>
    </source>
</evidence>
<reference evidence="4" key="1">
    <citation type="submission" date="2017-06" db="EMBL/GenBank/DDBJ databases">
        <title>Whole genome sequence of Laribacter hongkongensis LHGZ1.</title>
        <authorList>
            <person name="Chen D."/>
            <person name="Wu H."/>
            <person name="Chen J."/>
        </authorList>
    </citation>
    <scope>NUCLEOTIDE SEQUENCE [LARGE SCALE GENOMIC DNA]</scope>
    <source>
        <strain evidence="4">LHGZ1</strain>
    </source>
</reference>
<sequence length="149" mass="16664">MRWIVLTGLIVMALAGALMLYRQGEKAVASQDWRQVQGTVTESLVDRRAARSNERQWDYKAIIHYRYEVDGRPYAGTQRRFPEPGYSTTEAPETEIAARYPAGSPVWVYVNPANPAESVLETGRHWTVWAGIGLALAVALIAGYFLLHG</sequence>
<keyword evidence="1" id="KW-1133">Transmembrane helix</keyword>
<gene>
    <name evidence="3" type="ORF">LHGZ1_3057</name>
</gene>
<dbReference type="Proteomes" id="UP000197424">
    <property type="component" value="Chromosome"/>
</dbReference>
<keyword evidence="1" id="KW-0472">Membrane</keyword>
<dbReference type="OrthoDB" id="345221at2"/>
<feature type="transmembrane region" description="Helical" evidence="1">
    <location>
        <begin position="126"/>
        <end position="147"/>
    </location>
</feature>
<accession>A0A248LMC5</accession>
<evidence type="ECO:0000313" key="4">
    <source>
        <dbReference type="Proteomes" id="UP000197424"/>
    </source>
</evidence>
<keyword evidence="1" id="KW-0812">Transmembrane</keyword>
<name>A0A248LMC5_9NEIS</name>
<evidence type="ECO:0000313" key="3">
    <source>
        <dbReference type="EMBL" id="ASJ25888.1"/>
    </source>
</evidence>
<dbReference type="RefSeq" id="WP_088861584.1">
    <property type="nucleotide sequence ID" value="NZ_CP022115.1"/>
</dbReference>
<evidence type="ECO:0000256" key="1">
    <source>
        <dbReference type="SAM" id="Phobius"/>
    </source>
</evidence>